<feature type="transmembrane region" description="Helical" evidence="9">
    <location>
        <begin position="66"/>
        <end position="83"/>
    </location>
</feature>
<feature type="transmembrane region" description="Helical" evidence="9">
    <location>
        <begin position="89"/>
        <end position="106"/>
    </location>
</feature>
<protein>
    <recommendedName>
        <fullName evidence="10">RETREG1-3/ARL6IP-like N-terminal reticulon-homology domain-containing protein</fullName>
    </recommendedName>
</protein>
<evidence type="ECO:0000256" key="2">
    <source>
        <dbReference type="ARBA" id="ARBA00006299"/>
    </source>
</evidence>
<evidence type="ECO:0000256" key="4">
    <source>
        <dbReference type="ARBA" id="ARBA00022692"/>
    </source>
</evidence>
<keyword evidence="5" id="KW-0256">Endoplasmic reticulum</keyword>
<dbReference type="Proteomes" id="UP000326759">
    <property type="component" value="Unassembled WGS sequence"/>
</dbReference>
<evidence type="ECO:0000256" key="1">
    <source>
        <dbReference type="ARBA" id="ARBA00004477"/>
    </source>
</evidence>
<dbReference type="GO" id="GO:0005789">
    <property type="term" value="C:endoplasmic reticulum membrane"/>
    <property type="evidence" value="ECO:0007669"/>
    <property type="project" value="UniProtKB-SubCell"/>
</dbReference>
<organism evidence="11 12">
    <name type="scientific">Armadillidium nasatum</name>
    <dbReference type="NCBI Taxonomy" id="96803"/>
    <lineage>
        <taxon>Eukaryota</taxon>
        <taxon>Metazoa</taxon>
        <taxon>Ecdysozoa</taxon>
        <taxon>Arthropoda</taxon>
        <taxon>Crustacea</taxon>
        <taxon>Multicrustacea</taxon>
        <taxon>Malacostraca</taxon>
        <taxon>Eumalacostraca</taxon>
        <taxon>Peracarida</taxon>
        <taxon>Isopoda</taxon>
        <taxon>Oniscidea</taxon>
        <taxon>Crinocheta</taxon>
        <taxon>Armadillidiidae</taxon>
        <taxon>Armadillidium</taxon>
    </lineage>
</organism>
<dbReference type="Pfam" id="PF24456">
    <property type="entry name" value="RHD_RETREG1-3"/>
    <property type="match status" value="1"/>
</dbReference>
<name>A0A5N5THR6_9CRUS</name>
<comment type="similarity">
    <text evidence="2">Belongs to the RETREG family.</text>
</comment>
<reference evidence="11 12" key="1">
    <citation type="journal article" date="2019" name="PLoS Biol.">
        <title>Sex chromosomes control vertical transmission of feminizing Wolbachia symbionts in an isopod.</title>
        <authorList>
            <person name="Becking T."/>
            <person name="Chebbi M.A."/>
            <person name="Giraud I."/>
            <person name="Moumen B."/>
            <person name="Laverre T."/>
            <person name="Caubet Y."/>
            <person name="Peccoud J."/>
            <person name="Gilbert C."/>
            <person name="Cordaux R."/>
        </authorList>
    </citation>
    <scope>NUCLEOTIDE SEQUENCE [LARGE SCALE GENOMIC DNA]</scope>
    <source>
        <strain evidence="11">ANa2</strain>
        <tissue evidence="11">Whole body excluding digestive tract and cuticle</tissue>
    </source>
</reference>
<keyword evidence="4 9" id="KW-0812">Transmembrane</keyword>
<dbReference type="AlphaFoldDB" id="A0A5N5THR6"/>
<evidence type="ECO:0000313" key="11">
    <source>
        <dbReference type="EMBL" id="KAB7506021.1"/>
    </source>
</evidence>
<keyword evidence="12" id="KW-1185">Reference proteome</keyword>
<comment type="subcellular location">
    <subcellularLocation>
        <location evidence="1">Endoplasmic reticulum membrane</location>
        <topology evidence="1">Multi-pass membrane protein</topology>
    </subcellularLocation>
</comment>
<evidence type="ECO:0000256" key="5">
    <source>
        <dbReference type="ARBA" id="ARBA00022824"/>
    </source>
</evidence>
<accession>A0A5N5THR6</accession>
<dbReference type="GO" id="GO:0061709">
    <property type="term" value="P:reticulophagy"/>
    <property type="evidence" value="ECO:0007669"/>
    <property type="project" value="InterPro"/>
</dbReference>
<evidence type="ECO:0000256" key="8">
    <source>
        <dbReference type="ARBA" id="ARBA00023136"/>
    </source>
</evidence>
<sequence>MIFERIWNIWPFRNSNEENSRRKVKKSVRWGNGSESSAESWMSKVLSPWESTVVAFQSVVIWERPTYSVIAVILANIIYWYLANSSFRLFYVISIMGLIIFLYEQWRNCIWPEIRVPKSSAETEDWTPVHPKVLSVPEVSRYLSRRWDCIQEKWNYLCQLRRKDRFTFTAVMVGTFTFMFIIGRMVSGVILLHSLMMAVLCGPAIVVHLIPKSVIEGIQQICIFSESKDQLHRVEDCDLNEFLPEENSEEVQSALEIPWTCHEEKDENKGTQKSSKIGNTFTVGLSASDFPSLEDSVADTLEESDLALPEVDVTNTAAQNAEGEMNFVPTHFEDSSDEEEFTVGLAFNKNSASTQLNTTDASENVTP</sequence>
<proteinExistence type="inferred from homology"/>
<keyword evidence="6 9" id="KW-1133">Transmembrane helix</keyword>
<dbReference type="EMBL" id="SEYY01001030">
    <property type="protein sequence ID" value="KAB7506021.1"/>
    <property type="molecule type" value="Genomic_DNA"/>
</dbReference>
<keyword evidence="7" id="KW-0072">Autophagy</keyword>
<evidence type="ECO:0000256" key="9">
    <source>
        <dbReference type="SAM" id="Phobius"/>
    </source>
</evidence>
<feature type="domain" description="RETREG1-3/ARL6IP-like N-terminal reticulon-homology" evidence="10">
    <location>
        <begin position="48"/>
        <end position="219"/>
    </location>
</feature>
<dbReference type="InterPro" id="IPR043384">
    <property type="entry name" value="RETREG1/3"/>
</dbReference>
<feature type="transmembrane region" description="Helical" evidence="9">
    <location>
        <begin position="189"/>
        <end position="210"/>
    </location>
</feature>
<evidence type="ECO:0000256" key="3">
    <source>
        <dbReference type="ARBA" id="ARBA00022553"/>
    </source>
</evidence>
<evidence type="ECO:0000256" key="6">
    <source>
        <dbReference type="ARBA" id="ARBA00022989"/>
    </source>
</evidence>
<feature type="transmembrane region" description="Helical" evidence="9">
    <location>
        <begin position="166"/>
        <end position="183"/>
    </location>
</feature>
<dbReference type="OrthoDB" id="10029527at2759"/>
<gene>
    <name evidence="11" type="ORF">Anas_05274</name>
</gene>
<evidence type="ECO:0000259" key="10">
    <source>
        <dbReference type="Pfam" id="PF24456"/>
    </source>
</evidence>
<dbReference type="PANTHER" id="PTHR28659:SF2">
    <property type="entry name" value="RETICULON-LIKE PROTEIN"/>
    <property type="match status" value="1"/>
</dbReference>
<keyword evidence="8 9" id="KW-0472">Membrane</keyword>
<evidence type="ECO:0000256" key="7">
    <source>
        <dbReference type="ARBA" id="ARBA00023006"/>
    </source>
</evidence>
<dbReference type="PANTHER" id="PTHR28659">
    <property type="entry name" value="RETICULON-LIKE PROTEIN"/>
    <property type="match status" value="1"/>
</dbReference>
<keyword evidence="3" id="KW-0597">Phosphoprotein</keyword>
<dbReference type="InterPro" id="IPR057282">
    <property type="entry name" value="RETREG1-3-like_RHD"/>
</dbReference>
<evidence type="ECO:0000313" key="12">
    <source>
        <dbReference type="Proteomes" id="UP000326759"/>
    </source>
</evidence>
<comment type="caution">
    <text evidence="11">The sequence shown here is derived from an EMBL/GenBank/DDBJ whole genome shotgun (WGS) entry which is preliminary data.</text>
</comment>